<dbReference type="CDD" id="cd19088">
    <property type="entry name" value="AKR_AKR13B1"/>
    <property type="match status" value="1"/>
</dbReference>
<feature type="domain" description="NADP-dependent oxidoreductase" evidence="2">
    <location>
        <begin position="26"/>
        <end position="298"/>
    </location>
</feature>
<gene>
    <name evidence="3" type="ORF">HH214_00825</name>
</gene>
<dbReference type="KEGG" id="mrob:HH214_00825"/>
<organism evidence="3 4">
    <name type="scientific">Mucilaginibacter robiniae</name>
    <dbReference type="NCBI Taxonomy" id="2728022"/>
    <lineage>
        <taxon>Bacteria</taxon>
        <taxon>Pseudomonadati</taxon>
        <taxon>Bacteroidota</taxon>
        <taxon>Sphingobacteriia</taxon>
        <taxon>Sphingobacteriales</taxon>
        <taxon>Sphingobacteriaceae</taxon>
        <taxon>Mucilaginibacter</taxon>
    </lineage>
</organism>
<accession>A0A7L5DZ10</accession>
<evidence type="ECO:0000259" key="2">
    <source>
        <dbReference type="Pfam" id="PF00248"/>
    </source>
</evidence>
<keyword evidence="1" id="KW-0560">Oxidoreductase</keyword>
<dbReference type="InterPro" id="IPR036812">
    <property type="entry name" value="NAD(P)_OxRdtase_dom_sf"/>
</dbReference>
<reference evidence="3 4" key="1">
    <citation type="submission" date="2020-04" db="EMBL/GenBank/DDBJ databases">
        <title>Genome sequencing of novel species.</title>
        <authorList>
            <person name="Heo J."/>
            <person name="Kim S.-J."/>
            <person name="Kim J.-S."/>
            <person name="Hong S.-B."/>
            <person name="Kwon S.-W."/>
        </authorList>
    </citation>
    <scope>NUCLEOTIDE SEQUENCE [LARGE SCALE GENOMIC DNA]</scope>
    <source>
        <strain evidence="3 4">F39-2</strain>
    </source>
</reference>
<dbReference type="PANTHER" id="PTHR43625:SF40">
    <property type="entry name" value="ALDO-KETO REDUCTASE YAKC [NADP(+)]"/>
    <property type="match status" value="1"/>
</dbReference>
<dbReference type="PANTHER" id="PTHR43625">
    <property type="entry name" value="AFLATOXIN B1 ALDEHYDE REDUCTASE"/>
    <property type="match status" value="1"/>
</dbReference>
<keyword evidence="4" id="KW-1185">Reference proteome</keyword>
<dbReference type="Pfam" id="PF00248">
    <property type="entry name" value="Aldo_ket_red"/>
    <property type="match status" value="1"/>
</dbReference>
<dbReference type="AlphaFoldDB" id="A0A7L5DZ10"/>
<dbReference type="EMBL" id="CP051682">
    <property type="protein sequence ID" value="QJD94514.1"/>
    <property type="molecule type" value="Genomic_DNA"/>
</dbReference>
<dbReference type="InterPro" id="IPR023210">
    <property type="entry name" value="NADP_OxRdtase_dom"/>
</dbReference>
<proteinExistence type="predicted"/>
<sequence>MSSSAKTLPLEITIGQNTQNPLTVYRLGYGTMRLTGPGIWGEPANREEALQILKNAVQVAGVNFIDTADYYGEDVTNRLIAEALYPYPKNLIICTKVGATRKPDKSWVAFNRPEQLRTSIDNNLRTLKQEQISLVHFRVMLDSDVPFEESIEAMFELQKEGKILHVGLSNVTRDQLELGLTKGHIATVENMYSYHQRTTLVIHHNENRGGEEVLDLCEKNQIPLIPYFSLVTSLPTQNDKIGMIAQKYQVSKAQINLAWLLHKSRWILPIPGTSSLAHLDENLQAANIQLTAEDMAYLG</sequence>
<dbReference type="SUPFAM" id="SSF51430">
    <property type="entry name" value="NAD(P)-linked oxidoreductase"/>
    <property type="match status" value="1"/>
</dbReference>
<dbReference type="GO" id="GO:0005737">
    <property type="term" value="C:cytoplasm"/>
    <property type="evidence" value="ECO:0007669"/>
    <property type="project" value="TreeGrafter"/>
</dbReference>
<name>A0A7L5DZ10_9SPHI</name>
<evidence type="ECO:0000313" key="4">
    <source>
        <dbReference type="Proteomes" id="UP000503278"/>
    </source>
</evidence>
<dbReference type="Gene3D" id="3.20.20.100">
    <property type="entry name" value="NADP-dependent oxidoreductase domain"/>
    <property type="match status" value="1"/>
</dbReference>
<evidence type="ECO:0000313" key="3">
    <source>
        <dbReference type="EMBL" id="QJD94514.1"/>
    </source>
</evidence>
<evidence type="ECO:0000256" key="1">
    <source>
        <dbReference type="ARBA" id="ARBA00023002"/>
    </source>
</evidence>
<dbReference type="RefSeq" id="WP_169605532.1">
    <property type="nucleotide sequence ID" value="NZ_CP051682.1"/>
</dbReference>
<protein>
    <submittedName>
        <fullName evidence="3">Aldo/keto reductase</fullName>
    </submittedName>
</protein>
<dbReference type="Proteomes" id="UP000503278">
    <property type="component" value="Chromosome"/>
</dbReference>
<dbReference type="InterPro" id="IPR050791">
    <property type="entry name" value="Aldo-Keto_reductase"/>
</dbReference>
<dbReference type="GO" id="GO:0016491">
    <property type="term" value="F:oxidoreductase activity"/>
    <property type="evidence" value="ECO:0007669"/>
    <property type="project" value="UniProtKB-KW"/>
</dbReference>